<evidence type="ECO:0000313" key="2">
    <source>
        <dbReference type="EMBL" id="KAF4648058.1"/>
    </source>
</evidence>
<dbReference type="EMBL" id="JAAPAO010002209">
    <property type="protein sequence ID" value="KAF4648058.1"/>
    <property type="molecule type" value="Genomic_DNA"/>
</dbReference>
<feature type="compositionally biased region" description="Basic and acidic residues" evidence="1">
    <location>
        <begin position="1"/>
        <end position="13"/>
    </location>
</feature>
<keyword evidence="3" id="KW-1185">Reference proteome</keyword>
<protein>
    <submittedName>
        <fullName evidence="2">Uncharacterized protein</fullName>
    </submittedName>
</protein>
<sequence>DTDTSPKPKEKNQADGADDGLPSAPFLKPVAGVEANDHCNSALQHLIREQRLDISQRVRASEVHQTRQKTSCMHGLPSWESQRMYADRQFESNSFEIRTRALSEWRMASGSAIVCHYGTLAPKASALDHSAKLS</sequence>
<feature type="non-terminal residue" evidence="2">
    <location>
        <position position="1"/>
    </location>
</feature>
<evidence type="ECO:0000313" key="3">
    <source>
        <dbReference type="Proteomes" id="UP000591131"/>
    </source>
</evidence>
<accession>A0A7J6KLT2</accession>
<gene>
    <name evidence="2" type="ORF">FOL47_003798</name>
</gene>
<feature type="non-terminal residue" evidence="2">
    <location>
        <position position="134"/>
    </location>
</feature>
<dbReference type="AlphaFoldDB" id="A0A7J6KLT2"/>
<reference evidence="2 3" key="1">
    <citation type="submission" date="2020-04" db="EMBL/GenBank/DDBJ databases">
        <title>Perkinsus chesapeaki whole genome sequence.</title>
        <authorList>
            <person name="Bogema D.R."/>
        </authorList>
    </citation>
    <scope>NUCLEOTIDE SEQUENCE [LARGE SCALE GENOMIC DNA]</scope>
    <source>
        <strain evidence="2">ATCC PRA-425</strain>
    </source>
</reference>
<comment type="caution">
    <text evidence="2">The sequence shown here is derived from an EMBL/GenBank/DDBJ whole genome shotgun (WGS) entry which is preliminary data.</text>
</comment>
<evidence type="ECO:0000256" key="1">
    <source>
        <dbReference type="SAM" id="MobiDB-lite"/>
    </source>
</evidence>
<name>A0A7J6KLT2_PERCH</name>
<feature type="region of interest" description="Disordered" evidence="1">
    <location>
        <begin position="1"/>
        <end position="27"/>
    </location>
</feature>
<dbReference type="Proteomes" id="UP000591131">
    <property type="component" value="Unassembled WGS sequence"/>
</dbReference>
<proteinExistence type="predicted"/>
<organism evidence="2 3">
    <name type="scientific">Perkinsus chesapeaki</name>
    <name type="common">Clam parasite</name>
    <name type="synonym">Perkinsus andrewsi</name>
    <dbReference type="NCBI Taxonomy" id="330153"/>
    <lineage>
        <taxon>Eukaryota</taxon>
        <taxon>Sar</taxon>
        <taxon>Alveolata</taxon>
        <taxon>Perkinsozoa</taxon>
        <taxon>Perkinsea</taxon>
        <taxon>Perkinsida</taxon>
        <taxon>Perkinsidae</taxon>
        <taxon>Perkinsus</taxon>
    </lineage>
</organism>